<dbReference type="GO" id="GO:0003941">
    <property type="term" value="F:L-serine ammonia-lyase activity"/>
    <property type="evidence" value="ECO:0007669"/>
    <property type="project" value="TreeGrafter"/>
</dbReference>
<keyword evidence="2" id="KW-0663">Pyridoxal phosphate</keyword>
<accession>A0A975NMT5</accession>
<dbReference type="Proteomes" id="UP000680805">
    <property type="component" value="Chromosome"/>
</dbReference>
<sequence length="328" mass="35010">MFDLGQLERAQDVVGAAMPPTPAYAWPLLSERLGADVIVKHENHTPIGAFKVRGGLVYLDRLKRERPDAVGVISATRGNHGQSLAYAASRYRMKAMIYVPSGNSVEKNRAMRAFGAELVEYGEDFQAAREEAYRRAEATGLHIVPAFHPNLVLGVATYALELLRKAPDLDVLYVPIGQGSGICGCIMARDLLGLTTEIVGVQSTEAPSYALSFAAGTVVTTETSNTLADGMATRVPDPDALAIIRKGASRIVQVSDDEVAAAIRAYWTDTHNLAEGAGAAALAAALQEKPKIRGKRVGLILSGGNIDFELFNRWVVPETAVAGGKVLV</sequence>
<reference evidence="5" key="1">
    <citation type="submission" date="2021-06" db="EMBL/GenBank/DDBJ databases">
        <title>Bradyrhizobium sp. S2-11-2 Genome sequencing.</title>
        <authorList>
            <person name="Jin L."/>
        </authorList>
    </citation>
    <scope>NUCLEOTIDE SEQUENCE</scope>
    <source>
        <strain evidence="5">S2-11-2</strain>
    </source>
</reference>
<dbReference type="GO" id="GO:0004794">
    <property type="term" value="F:threonine deaminase activity"/>
    <property type="evidence" value="ECO:0007669"/>
    <property type="project" value="UniProtKB-EC"/>
</dbReference>
<keyword evidence="3 5" id="KW-0456">Lyase</keyword>
<dbReference type="Pfam" id="PF00291">
    <property type="entry name" value="PALP"/>
    <property type="match status" value="1"/>
</dbReference>
<dbReference type="EC" id="4.3.1.19" evidence="5"/>
<dbReference type="SUPFAM" id="SSF53686">
    <property type="entry name" value="Tryptophan synthase beta subunit-like PLP-dependent enzymes"/>
    <property type="match status" value="1"/>
</dbReference>
<dbReference type="AlphaFoldDB" id="A0A975NMT5"/>
<dbReference type="FunFam" id="3.40.50.1100:FF:000076">
    <property type="entry name" value="Threonine dehydratase"/>
    <property type="match status" value="1"/>
</dbReference>
<name>A0A975NMT5_9BRAD</name>
<comment type="cofactor">
    <cofactor evidence="1">
        <name>pyridoxal 5'-phosphate</name>
        <dbReference type="ChEBI" id="CHEBI:597326"/>
    </cofactor>
</comment>
<dbReference type="CDD" id="cd01562">
    <property type="entry name" value="Thr-dehyd"/>
    <property type="match status" value="1"/>
</dbReference>
<dbReference type="PANTHER" id="PTHR48078:SF7">
    <property type="entry name" value="BLL6502 PROTEIN"/>
    <property type="match status" value="1"/>
</dbReference>
<evidence type="ECO:0000313" key="5">
    <source>
        <dbReference type="EMBL" id="QWG17349.1"/>
    </source>
</evidence>
<dbReference type="GO" id="GO:0006567">
    <property type="term" value="P:L-threonine catabolic process"/>
    <property type="evidence" value="ECO:0007669"/>
    <property type="project" value="TreeGrafter"/>
</dbReference>
<dbReference type="RefSeq" id="WP_215612999.1">
    <property type="nucleotide sequence ID" value="NZ_CP076135.1"/>
</dbReference>
<evidence type="ECO:0000256" key="2">
    <source>
        <dbReference type="ARBA" id="ARBA00022898"/>
    </source>
</evidence>
<dbReference type="InterPro" id="IPR050147">
    <property type="entry name" value="Ser/Thr_Dehydratase"/>
</dbReference>
<feature type="domain" description="Tryptophan synthase beta chain-like PALP" evidence="4">
    <location>
        <begin position="20"/>
        <end position="303"/>
    </location>
</feature>
<gene>
    <name evidence="5" type="ORF">KMZ68_20610</name>
</gene>
<evidence type="ECO:0000259" key="4">
    <source>
        <dbReference type="Pfam" id="PF00291"/>
    </source>
</evidence>
<dbReference type="KEGG" id="bsei:KMZ68_20610"/>
<dbReference type="InterPro" id="IPR036052">
    <property type="entry name" value="TrpB-like_PALP_sf"/>
</dbReference>
<dbReference type="GO" id="GO:0009097">
    <property type="term" value="P:isoleucine biosynthetic process"/>
    <property type="evidence" value="ECO:0007669"/>
    <property type="project" value="TreeGrafter"/>
</dbReference>
<dbReference type="NCBIfam" id="NF004771">
    <property type="entry name" value="PRK06110.1"/>
    <property type="match status" value="1"/>
</dbReference>
<dbReference type="GO" id="GO:0006565">
    <property type="term" value="P:L-serine catabolic process"/>
    <property type="evidence" value="ECO:0007669"/>
    <property type="project" value="TreeGrafter"/>
</dbReference>
<evidence type="ECO:0000256" key="1">
    <source>
        <dbReference type="ARBA" id="ARBA00001933"/>
    </source>
</evidence>
<dbReference type="Gene3D" id="3.40.50.1100">
    <property type="match status" value="2"/>
</dbReference>
<evidence type="ECO:0000256" key="3">
    <source>
        <dbReference type="ARBA" id="ARBA00023239"/>
    </source>
</evidence>
<organism evidence="5 6">
    <name type="scientific">Bradyrhizobium sediminis</name>
    <dbReference type="NCBI Taxonomy" id="2840469"/>
    <lineage>
        <taxon>Bacteria</taxon>
        <taxon>Pseudomonadati</taxon>
        <taxon>Pseudomonadota</taxon>
        <taxon>Alphaproteobacteria</taxon>
        <taxon>Hyphomicrobiales</taxon>
        <taxon>Nitrobacteraceae</taxon>
        <taxon>Bradyrhizobium</taxon>
    </lineage>
</organism>
<dbReference type="EMBL" id="CP076135">
    <property type="protein sequence ID" value="QWG17349.1"/>
    <property type="molecule type" value="Genomic_DNA"/>
</dbReference>
<dbReference type="PANTHER" id="PTHR48078">
    <property type="entry name" value="THREONINE DEHYDRATASE, MITOCHONDRIAL-RELATED"/>
    <property type="match status" value="1"/>
</dbReference>
<proteinExistence type="predicted"/>
<protein>
    <submittedName>
        <fullName evidence="5">Threonine dehydratase</fullName>
        <ecNumber evidence="5">4.3.1.19</ecNumber>
    </submittedName>
</protein>
<dbReference type="InterPro" id="IPR001926">
    <property type="entry name" value="TrpB-like_PALP"/>
</dbReference>
<evidence type="ECO:0000313" key="6">
    <source>
        <dbReference type="Proteomes" id="UP000680805"/>
    </source>
</evidence>